<dbReference type="PRINTS" id="PR00320">
    <property type="entry name" value="GPROTEINBRPT"/>
</dbReference>
<gene>
    <name evidence="6" type="ORF">NQ318_009733</name>
</gene>
<proteinExistence type="inferred from homology"/>
<organism evidence="6 7">
    <name type="scientific">Aromia moschata</name>
    <dbReference type="NCBI Taxonomy" id="1265417"/>
    <lineage>
        <taxon>Eukaryota</taxon>
        <taxon>Metazoa</taxon>
        <taxon>Ecdysozoa</taxon>
        <taxon>Arthropoda</taxon>
        <taxon>Hexapoda</taxon>
        <taxon>Insecta</taxon>
        <taxon>Pterygota</taxon>
        <taxon>Neoptera</taxon>
        <taxon>Endopterygota</taxon>
        <taxon>Coleoptera</taxon>
        <taxon>Polyphaga</taxon>
        <taxon>Cucujiformia</taxon>
        <taxon>Chrysomeloidea</taxon>
        <taxon>Cerambycidae</taxon>
        <taxon>Cerambycinae</taxon>
        <taxon>Callichromatini</taxon>
        <taxon>Aromia</taxon>
    </lineage>
</organism>
<evidence type="ECO:0000256" key="4">
    <source>
        <dbReference type="PROSITE-ProRule" id="PRU00221"/>
    </source>
</evidence>
<evidence type="ECO:0000256" key="3">
    <source>
        <dbReference type="ARBA" id="ARBA00037984"/>
    </source>
</evidence>
<evidence type="ECO:0000256" key="5">
    <source>
        <dbReference type="SAM" id="MobiDB-lite"/>
    </source>
</evidence>
<dbReference type="InterPro" id="IPR020472">
    <property type="entry name" value="WD40_PAC1"/>
</dbReference>
<feature type="repeat" description="WD" evidence="4">
    <location>
        <begin position="63"/>
        <end position="94"/>
    </location>
</feature>
<feature type="compositionally biased region" description="Polar residues" evidence="5">
    <location>
        <begin position="231"/>
        <end position="242"/>
    </location>
</feature>
<dbReference type="InterPro" id="IPR015943">
    <property type="entry name" value="WD40/YVTN_repeat-like_dom_sf"/>
</dbReference>
<dbReference type="Proteomes" id="UP001162162">
    <property type="component" value="Unassembled WGS sequence"/>
</dbReference>
<comment type="similarity">
    <text evidence="3">Belongs to the WD repeat POC1 family.</text>
</comment>
<feature type="repeat" description="WD" evidence="4">
    <location>
        <begin position="138"/>
        <end position="169"/>
    </location>
</feature>
<dbReference type="PROSITE" id="PS50294">
    <property type="entry name" value="WD_REPEATS_REGION"/>
    <property type="match status" value="2"/>
</dbReference>
<evidence type="ECO:0000313" key="6">
    <source>
        <dbReference type="EMBL" id="KAJ8945338.1"/>
    </source>
</evidence>
<accession>A0AAV8Y524</accession>
<keyword evidence="7" id="KW-1185">Reference proteome</keyword>
<dbReference type="InterPro" id="IPR036322">
    <property type="entry name" value="WD40_repeat_dom_sf"/>
</dbReference>
<feature type="compositionally biased region" description="Basic and acidic residues" evidence="5">
    <location>
        <begin position="264"/>
        <end position="273"/>
    </location>
</feature>
<evidence type="ECO:0000256" key="2">
    <source>
        <dbReference type="ARBA" id="ARBA00022737"/>
    </source>
</evidence>
<dbReference type="SMART" id="SM00320">
    <property type="entry name" value="WD40"/>
    <property type="match status" value="4"/>
</dbReference>
<keyword evidence="1 4" id="KW-0853">WD repeat</keyword>
<dbReference type="InterPro" id="IPR019775">
    <property type="entry name" value="WD40_repeat_CS"/>
</dbReference>
<dbReference type="Gene3D" id="2.130.10.10">
    <property type="entry name" value="YVTN repeat-like/Quinoprotein amine dehydrogenase"/>
    <property type="match status" value="1"/>
</dbReference>
<feature type="compositionally biased region" description="Basic and acidic residues" evidence="5">
    <location>
        <begin position="245"/>
        <end position="254"/>
    </location>
</feature>
<dbReference type="InterPro" id="IPR050505">
    <property type="entry name" value="WDR55/POC1"/>
</dbReference>
<comment type="caution">
    <text evidence="6">The sequence shown here is derived from an EMBL/GenBank/DDBJ whole genome shotgun (WGS) entry which is preliminary data.</text>
</comment>
<dbReference type="PANTHER" id="PTHR44019:SF8">
    <property type="entry name" value="POC1 CENTRIOLAR PROTEIN HOMOLOG"/>
    <property type="match status" value="1"/>
</dbReference>
<dbReference type="PROSITE" id="PS50082">
    <property type="entry name" value="WD_REPEATS_2"/>
    <property type="match status" value="4"/>
</dbReference>
<evidence type="ECO:0000313" key="7">
    <source>
        <dbReference type="Proteomes" id="UP001162162"/>
    </source>
</evidence>
<dbReference type="FunFam" id="2.130.10.10:FF:000207">
    <property type="entry name" value="Cilia- and flagella-associated protein 52"/>
    <property type="match status" value="1"/>
</dbReference>
<feature type="compositionally biased region" description="Basic and acidic residues" evidence="5">
    <location>
        <begin position="176"/>
        <end position="207"/>
    </location>
</feature>
<protein>
    <submittedName>
        <fullName evidence="6">Uncharacterized protein</fullName>
    </submittedName>
</protein>
<dbReference type="EMBL" id="JAPWTK010000219">
    <property type="protein sequence ID" value="KAJ8945338.1"/>
    <property type="molecule type" value="Genomic_DNA"/>
</dbReference>
<sequence>MLSYRQSLICTLKEHKGPVSAIDINKFDDEAVSASTDGTCIIWDLLKQCRRQILFSNTLFMCVRYYPSGVQILTGGSDRKLAYWEVLDGSLVREVEGSSSGAINALDISPDGDLFVSGGNDQVVKLWKYQEGITTHVGVGHAGVVTCCKFSADGNFIVTCDASGSIFIWVTPQQQKEKEEAKEQEKEKTPEVKSPKSAKEEDIHDLPSARSQKSGGSKGSLKEEEWCRCPSRSSQKSDSICSKNGDGDKADNKSLKKSSSRSTCSEKSKKSQK</sequence>
<feature type="region of interest" description="Disordered" evidence="5">
    <location>
        <begin position="176"/>
        <end position="273"/>
    </location>
</feature>
<dbReference type="Pfam" id="PF00400">
    <property type="entry name" value="WD40"/>
    <property type="match status" value="3"/>
</dbReference>
<feature type="repeat" description="WD" evidence="4">
    <location>
        <begin position="96"/>
        <end position="137"/>
    </location>
</feature>
<dbReference type="PROSITE" id="PS00678">
    <property type="entry name" value="WD_REPEATS_1"/>
    <property type="match status" value="1"/>
</dbReference>
<evidence type="ECO:0000256" key="1">
    <source>
        <dbReference type="ARBA" id="ARBA00022574"/>
    </source>
</evidence>
<dbReference type="AlphaFoldDB" id="A0AAV8Y524"/>
<keyword evidence="2" id="KW-0677">Repeat</keyword>
<dbReference type="SUPFAM" id="SSF50978">
    <property type="entry name" value="WD40 repeat-like"/>
    <property type="match status" value="1"/>
</dbReference>
<reference evidence="6" key="1">
    <citation type="journal article" date="2023" name="Insect Mol. Biol.">
        <title>Genome sequencing provides insights into the evolution of gene families encoding plant cell wall-degrading enzymes in longhorned beetles.</title>
        <authorList>
            <person name="Shin N.R."/>
            <person name="Okamura Y."/>
            <person name="Kirsch R."/>
            <person name="Pauchet Y."/>
        </authorList>
    </citation>
    <scope>NUCLEOTIDE SEQUENCE</scope>
    <source>
        <strain evidence="6">AMC_N1</strain>
    </source>
</reference>
<feature type="repeat" description="WD" evidence="4">
    <location>
        <begin position="12"/>
        <end position="45"/>
    </location>
</feature>
<name>A0AAV8Y524_9CUCU</name>
<dbReference type="PANTHER" id="PTHR44019">
    <property type="entry name" value="WD REPEAT-CONTAINING PROTEIN 55"/>
    <property type="match status" value="1"/>
</dbReference>
<dbReference type="InterPro" id="IPR001680">
    <property type="entry name" value="WD40_rpt"/>
</dbReference>